<gene>
    <name evidence="7" type="ordered locus">Corgl_1600</name>
</gene>
<dbReference type="eggNOG" id="COG2271">
    <property type="taxonomic scope" value="Bacteria"/>
</dbReference>
<dbReference type="GO" id="GO:0005886">
    <property type="term" value="C:plasma membrane"/>
    <property type="evidence" value="ECO:0007669"/>
    <property type="project" value="UniProtKB-SubCell"/>
</dbReference>
<dbReference type="InterPro" id="IPR011701">
    <property type="entry name" value="MFS"/>
</dbReference>
<dbReference type="OrthoDB" id="146345at2"/>
<feature type="transmembrane region" description="Helical" evidence="5">
    <location>
        <begin position="133"/>
        <end position="155"/>
    </location>
</feature>
<dbReference type="KEGG" id="cgo:Corgl_1600"/>
<dbReference type="InterPro" id="IPR050327">
    <property type="entry name" value="Proton-linked_MCT"/>
</dbReference>
<dbReference type="EMBL" id="CP002628">
    <property type="protein sequence ID" value="AEB07699.1"/>
    <property type="molecule type" value="Genomic_DNA"/>
</dbReference>
<reference evidence="8" key="1">
    <citation type="journal article" date="2013" name="Stand. Genomic Sci.">
        <title>Complete genome sequence of Coriobacterium glomerans type strain (PW2(T)) from the midgut of Pyrrhocoris apterus L. (red soldier bug).</title>
        <authorList>
            <person name="Stackebrandt E."/>
            <person name="Zeytun A."/>
            <person name="Lapidus A."/>
            <person name="Nolan M."/>
            <person name="Lucas S."/>
            <person name="Hammon N."/>
            <person name="Deshpande S."/>
            <person name="Cheng J.F."/>
            <person name="Tapia R."/>
            <person name="Goodwin L.A."/>
            <person name="Pitluck S."/>
            <person name="Liolios K."/>
            <person name="Pagani I."/>
            <person name="Ivanova N."/>
            <person name="Mavromatis K."/>
            <person name="Mikhailova N."/>
            <person name="Huntemann M."/>
            <person name="Pati A."/>
            <person name="Chen A."/>
            <person name="Palaniappan K."/>
            <person name="Chang Y.J."/>
            <person name="Land M."/>
            <person name="Hauser L."/>
            <person name="Rohde M."/>
            <person name="Pukall R."/>
            <person name="Goker M."/>
            <person name="Detter J.C."/>
            <person name="Woyke T."/>
            <person name="Bristow J."/>
            <person name="Eisen J.A."/>
            <person name="Markowitz V."/>
            <person name="Hugenholtz P."/>
            <person name="Kyrpides N.C."/>
            <person name="Klenk H.P."/>
        </authorList>
    </citation>
    <scope>NUCLEOTIDE SEQUENCE</scope>
    <source>
        <strain evidence="8">ATCC 49209 / DSM 20642 / JCM 10262 / PW2</strain>
    </source>
</reference>
<feature type="transmembrane region" description="Helical" evidence="5">
    <location>
        <begin position="260"/>
        <end position="283"/>
    </location>
</feature>
<feature type="transmembrane region" description="Helical" evidence="5">
    <location>
        <begin position="102"/>
        <end position="126"/>
    </location>
</feature>
<evidence type="ECO:0000256" key="1">
    <source>
        <dbReference type="ARBA" id="ARBA00004651"/>
    </source>
</evidence>
<evidence type="ECO:0000313" key="8">
    <source>
        <dbReference type="Proteomes" id="UP000006851"/>
    </source>
</evidence>
<name>F2N923_CORGP</name>
<feature type="transmembrane region" description="Helical" evidence="5">
    <location>
        <begin position="46"/>
        <end position="66"/>
    </location>
</feature>
<dbReference type="PANTHER" id="PTHR11360">
    <property type="entry name" value="MONOCARBOXYLATE TRANSPORTER"/>
    <property type="match status" value="1"/>
</dbReference>
<sequence>MKEKSGYAWWIFGICCLISLVGFGLVINTVGLFYEPMSVAFKVGRTQIALMSTFQSITGAVTLLFAGKVMTKISVKRIVVSCFVIMGAGLVSLAFAKSLAQLYFVSMLIGICQPFAIGLSIPVLLGNWFEKKLGTVMGIALSVSAIGGTIFNPAISSVITSFGWRTGWMVEGGILLITIVPLTMFLLKDKPGKGQEAYGHETPEVGSTDECSKTGITLGEAVRTPMFYLLAFAMISLQFVAGFVQHISGHIVNIGLPLTTGAAVVSGVMLGAAVGKICIGYLLDKCNNRAVIGIFTVFGVIGWSGLLVMRSAFALVASGFILGLGQGILLVAMPYLIRTQFGQKDYSNILSILGVFSAVSAASAVSIDGIFYDLTNSFSVPLLLNVILYILAGLSVVASIMFSRQHGKRIGDVLHAE</sequence>
<organism evidence="7 8">
    <name type="scientific">Coriobacterium glomerans (strain ATCC 49209 / DSM 20642 / JCM 10262 / PW2)</name>
    <dbReference type="NCBI Taxonomy" id="700015"/>
    <lineage>
        <taxon>Bacteria</taxon>
        <taxon>Bacillati</taxon>
        <taxon>Actinomycetota</taxon>
        <taxon>Coriobacteriia</taxon>
        <taxon>Coriobacteriales</taxon>
        <taxon>Coriobacteriaceae</taxon>
        <taxon>Coriobacterium</taxon>
    </lineage>
</organism>
<proteinExistence type="predicted"/>
<feature type="domain" description="Major facilitator superfamily (MFS) profile" evidence="6">
    <location>
        <begin position="8"/>
        <end position="410"/>
    </location>
</feature>
<dbReference type="InterPro" id="IPR036259">
    <property type="entry name" value="MFS_trans_sf"/>
</dbReference>
<dbReference type="PROSITE" id="PS50850">
    <property type="entry name" value="MFS"/>
    <property type="match status" value="1"/>
</dbReference>
<feature type="transmembrane region" description="Helical" evidence="5">
    <location>
        <begin position="7"/>
        <end position="34"/>
    </location>
</feature>
<keyword evidence="2 5" id="KW-0812">Transmembrane</keyword>
<feature type="transmembrane region" description="Helical" evidence="5">
    <location>
        <begin position="378"/>
        <end position="402"/>
    </location>
</feature>
<dbReference type="HOGENOM" id="CLU_001265_59_9_11"/>
<evidence type="ECO:0000256" key="2">
    <source>
        <dbReference type="ARBA" id="ARBA00022692"/>
    </source>
</evidence>
<keyword evidence="3 5" id="KW-1133">Transmembrane helix</keyword>
<evidence type="ECO:0000256" key="5">
    <source>
        <dbReference type="SAM" id="Phobius"/>
    </source>
</evidence>
<feature type="transmembrane region" description="Helical" evidence="5">
    <location>
        <begin position="290"/>
        <end position="309"/>
    </location>
</feature>
<dbReference type="STRING" id="700015.Corgl_1600"/>
<evidence type="ECO:0000313" key="7">
    <source>
        <dbReference type="EMBL" id="AEB07699.1"/>
    </source>
</evidence>
<feature type="transmembrane region" description="Helical" evidence="5">
    <location>
        <begin position="349"/>
        <end position="372"/>
    </location>
</feature>
<feature type="transmembrane region" description="Helical" evidence="5">
    <location>
        <begin position="78"/>
        <end position="96"/>
    </location>
</feature>
<dbReference type="AlphaFoldDB" id="F2N923"/>
<feature type="transmembrane region" description="Helical" evidence="5">
    <location>
        <begin position="315"/>
        <end position="337"/>
    </location>
</feature>
<dbReference type="PANTHER" id="PTHR11360:SF290">
    <property type="entry name" value="MONOCARBOXYLATE MFS PERMEASE"/>
    <property type="match status" value="1"/>
</dbReference>
<evidence type="ECO:0000259" key="6">
    <source>
        <dbReference type="PROSITE" id="PS50850"/>
    </source>
</evidence>
<evidence type="ECO:0000256" key="3">
    <source>
        <dbReference type="ARBA" id="ARBA00022989"/>
    </source>
</evidence>
<dbReference type="RefSeq" id="WP_013709441.1">
    <property type="nucleotide sequence ID" value="NC_015389.1"/>
</dbReference>
<dbReference type="SUPFAM" id="SSF103473">
    <property type="entry name" value="MFS general substrate transporter"/>
    <property type="match status" value="1"/>
</dbReference>
<dbReference type="InterPro" id="IPR020846">
    <property type="entry name" value="MFS_dom"/>
</dbReference>
<feature type="transmembrane region" description="Helical" evidence="5">
    <location>
        <begin position="227"/>
        <end position="248"/>
    </location>
</feature>
<comment type="subcellular location">
    <subcellularLocation>
        <location evidence="1">Cell membrane</location>
        <topology evidence="1">Multi-pass membrane protein</topology>
    </subcellularLocation>
</comment>
<dbReference type="GO" id="GO:0022857">
    <property type="term" value="F:transmembrane transporter activity"/>
    <property type="evidence" value="ECO:0007669"/>
    <property type="project" value="InterPro"/>
</dbReference>
<keyword evidence="4 5" id="KW-0472">Membrane</keyword>
<accession>F2N923</accession>
<protein>
    <submittedName>
        <fullName evidence="7">Major facilitator superfamily MFS_1</fullName>
    </submittedName>
</protein>
<feature type="transmembrane region" description="Helical" evidence="5">
    <location>
        <begin position="167"/>
        <end position="187"/>
    </location>
</feature>
<evidence type="ECO:0000256" key="4">
    <source>
        <dbReference type="ARBA" id="ARBA00023136"/>
    </source>
</evidence>
<dbReference type="Gene3D" id="1.20.1250.20">
    <property type="entry name" value="MFS general substrate transporter like domains"/>
    <property type="match status" value="2"/>
</dbReference>
<dbReference type="Proteomes" id="UP000006851">
    <property type="component" value="Chromosome"/>
</dbReference>
<keyword evidence="8" id="KW-1185">Reference proteome</keyword>
<dbReference type="Pfam" id="PF07690">
    <property type="entry name" value="MFS_1"/>
    <property type="match status" value="1"/>
</dbReference>